<accession>A0AB38A726</accession>
<dbReference type="InterPro" id="IPR038729">
    <property type="entry name" value="Rad50/SbcC_AAA"/>
</dbReference>
<dbReference type="Pfam" id="PF13476">
    <property type="entry name" value="AAA_23"/>
    <property type="match status" value="1"/>
</dbReference>
<dbReference type="EMBL" id="FNSH01000001">
    <property type="protein sequence ID" value="SEB78522.1"/>
    <property type="molecule type" value="Genomic_DNA"/>
</dbReference>
<dbReference type="GO" id="GO:0004527">
    <property type="term" value="F:exonuclease activity"/>
    <property type="evidence" value="ECO:0007669"/>
    <property type="project" value="UniProtKB-KW"/>
</dbReference>
<feature type="coiled-coil region" evidence="4">
    <location>
        <begin position="590"/>
        <end position="685"/>
    </location>
</feature>
<dbReference type="PANTHER" id="PTHR32114">
    <property type="entry name" value="ABC TRANSPORTER ABCH.3"/>
    <property type="match status" value="1"/>
</dbReference>
<dbReference type="Proteomes" id="UP000183687">
    <property type="component" value="Unassembled WGS sequence"/>
</dbReference>
<dbReference type="GO" id="GO:0006302">
    <property type="term" value="P:double-strand break repair"/>
    <property type="evidence" value="ECO:0007669"/>
    <property type="project" value="InterPro"/>
</dbReference>
<dbReference type="InterPro" id="IPR025662">
    <property type="entry name" value="Sigma_54_int_dom_ATP-bd_1"/>
</dbReference>
<dbReference type="PANTHER" id="PTHR32114:SF2">
    <property type="entry name" value="ABC TRANSPORTER ABCH.3"/>
    <property type="match status" value="1"/>
</dbReference>
<organism evidence="6 7">
    <name type="scientific">Atopobium minutum</name>
    <dbReference type="NCBI Taxonomy" id="1381"/>
    <lineage>
        <taxon>Bacteria</taxon>
        <taxon>Bacillati</taxon>
        <taxon>Actinomycetota</taxon>
        <taxon>Coriobacteriia</taxon>
        <taxon>Coriobacteriales</taxon>
        <taxon>Atopobiaceae</taxon>
        <taxon>Atopobium</taxon>
    </lineage>
</organism>
<name>A0AB38A726_9ACTN</name>
<keyword evidence="6" id="KW-0378">Hydrolase</keyword>
<keyword evidence="4" id="KW-0175">Coiled coil</keyword>
<dbReference type="InterPro" id="IPR027417">
    <property type="entry name" value="P-loop_NTPase"/>
</dbReference>
<dbReference type="Gene3D" id="3.40.50.300">
    <property type="entry name" value="P-loop containing nucleotide triphosphate hydrolases"/>
    <property type="match status" value="2"/>
</dbReference>
<protein>
    <recommendedName>
        <fullName evidence="3">Nuclease SbcCD subunit C</fullName>
    </recommendedName>
</protein>
<comment type="similarity">
    <text evidence="1">Belongs to the SMC family. SbcC subfamily.</text>
</comment>
<dbReference type="GO" id="GO:0016887">
    <property type="term" value="F:ATP hydrolysis activity"/>
    <property type="evidence" value="ECO:0007669"/>
    <property type="project" value="InterPro"/>
</dbReference>
<evidence type="ECO:0000259" key="5">
    <source>
        <dbReference type="Pfam" id="PF13476"/>
    </source>
</evidence>
<reference evidence="6 7" key="1">
    <citation type="submission" date="2016-10" db="EMBL/GenBank/DDBJ databases">
        <authorList>
            <person name="Varghese N."/>
            <person name="Submissions S."/>
        </authorList>
    </citation>
    <scope>NUCLEOTIDE SEQUENCE [LARGE SCALE GENOMIC DNA]</scope>
    <source>
        <strain evidence="6 7">DSM 20586</strain>
    </source>
</reference>
<evidence type="ECO:0000256" key="3">
    <source>
        <dbReference type="ARBA" id="ARBA00013368"/>
    </source>
</evidence>
<gene>
    <name evidence="6" type="ORF">SAMN04489746_1057</name>
</gene>
<feature type="domain" description="Rad50/SbcC-type AAA" evidence="5">
    <location>
        <begin position="6"/>
        <end position="234"/>
    </location>
</feature>
<dbReference type="RefSeq" id="WP_057002140.1">
    <property type="nucleotide sequence ID" value="NZ_FNSH01000001.1"/>
</dbReference>
<comment type="caution">
    <text evidence="6">The sequence shown here is derived from an EMBL/GenBank/DDBJ whole genome shotgun (WGS) entry which is preliminary data.</text>
</comment>
<evidence type="ECO:0000256" key="2">
    <source>
        <dbReference type="ARBA" id="ARBA00011322"/>
    </source>
</evidence>
<evidence type="ECO:0000313" key="7">
    <source>
        <dbReference type="Proteomes" id="UP000183687"/>
    </source>
</evidence>
<dbReference type="Pfam" id="PF13558">
    <property type="entry name" value="SbcC_Walker_B"/>
    <property type="match status" value="1"/>
</dbReference>
<proteinExistence type="inferred from homology"/>
<evidence type="ECO:0000313" key="6">
    <source>
        <dbReference type="EMBL" id="SEB78522.1"/>
    </source>
</evidence>
<evidence type="ECO:0000256" key="4">
    <source>
        <dbReference type="SAM" id="Coils"/>
    </source>
</evidence>
<feature type="coiled-coil region" evidence="4">
    <location>
        <begin position="349"/>
        <end position="421"/>
    </location>
</feature>
<keyword evidence="6" id="KW-0269">Exonuclease</keyword>
<keyword evidence="6" id="KW-0540">Nuclease</keyword>
<dbReference type="SUPFAM" id="SSF52540">
    <property type="entry name" value="P-loop containing nucleoside triphosphate hydrolases"/>
    <property type="match status" value="1"/>
</dbReference>
<dbReference type="PROSITE" id="PS00675">
    <property type="entry name" value="SIGMA54_INTERACT_1"/>
    <property type="match status" value="1"/>
</dbReference>
<sequence length="944" mass="105036">MKPLQLLLTAFGPYVQQTTIDFTELGRHGLFLIYGDTGSGKTMLFDALCFALYGETSGGRDPAQLRSNYASPDQICSVSFSFEHNGKNYHVRREPAQLVKKRRRSSGGDDTTLRSPQAELLCGKTVIQNAPTKVTAAVVELLGLDADQFRQVTMIAQGAFRELLTAKSSAREEILRKIFMTQQLKGFQEILKQQKATAQAAYEQQMVLLANEFAHLDLEAVQHIGQNQDSLLVLQQENAIRAVPQQAIIDATDILLKELSGASTHARELLDQARKQEHETQSQLEQLRHKRQLLEVAQQNCSEVARMRAVHAQTTEAFDEIQSIYSERYEQLIAQKAQLEQSFPSYDALADHQKTLERLQTQLTELDTTQREQQASQKRIQQDYQEALQAQKELPQLTEEVAQLSKDIEHCEQQIAHTKQLSDQYASIQASRASVEKTQDALKGARDVRDHKQALADALMDAFTAGSAYVLAKSLQAGKPCPVCGSTDHPLPATSTDEPPTKEQLDTAAQAVKRAQQAYEQASQSHISATEKYRALQTSYIQTASEFLQAHVSDATTAQTQIADCLKQDTQQVEKWRAAYTEASSRQAILQKKAEAVEELEAQLANLAAQQQQTQAQLSEAQLEDTRVRSLVDELLGALEFDTKEAAEQYLSRLKQKRAELESGYQEAQTACDDAKKQLVTAQATFDVSLSRLEELGLTLDSILEDSTHLQRAYEEAGAITRQREEVFTKLSASLLHNEQISSRMRELYAQLPALKQAWQAAREVSSVASGDITSALSSTAKRVSFERYVMSYYFNQVLTCANYRLHTMSSGRYQLVRSDQAKGRRQTGLDIDVYDSWNGKTRPVDTLSGGESFEASLSLALGLSDYVQRQTGGIALDTVFIDEGFGTLDPDTLDQVMNVLSELASSDCLVGIISHVEELRQQIPKRIEVTATNTGSSAQIVCE</sequence>
<evidence type="ECO:0000256" key="1">
    <source>
        <dbReference type="ARBA" id="ARBA00006930"/>
    </source>
</evidence>
<dbReference type="AlphaFoldDB" id="A0AB38A726"/>
<comment type="subunit">
    <text evidence="2">Heterodimer of SbcC and SbcD.</text>
</comment>